<sequence length="92" mass="10585">MSIECVRRVDGLVYRYRRDGEFNGRPSFKRVDLDVWCRWLPVRGWCTVGADGAANGWPLHGGSGDRRFPPPGPWRSWKAGRSYLYDLRRTGG</sequence>
<accession>A0A8H9LRJ4</accession>
<reference evidence="3" key="3">
    <citation type="submission" date="2016-08" db="EMBL/GenBank/DDBJ databases">
        <title>Sequencing, assembly and comparative genomics of S. aureofaciens ATCC 10762.</title>
        <authorList>
            <person name="Gradnigo J.S."/>
            <person name="Johnson N."/>
            <person name="Somerville G.A."/>
        </authorList>
    </citation>
    <scope>NUCLEOTIDE SEQUENCE [LARGE SCALE GENOMIC DNA]</scope>
    <source>
        <strain evidence="3">ATCC 10762 / DSM 40127 / CCM 3239 / JCM 4008 / LMG 5968 / NBRC 12843 / NCIMB 8234 / A-377</strain>
    </source>
</reference>
<keyword evidence="3" id="KW-1185">Reference proteome</keyword>
<evidence type="ECO:0000313" key="1">
    <source>
        <dbReference type="EMBL" id="GGU88880.1"/>
    </source>
</evidence>
<reference evidence="1" key="5">
    <citation type="submission" date="2020-09" db="EMBL/GenBank/DDBJ databases">
        <authorList>
            <person name="Sun Q."/>
            <person name="Ohkuma M."/>
        </authorList>
    </citation>
    <scope>NUCLEOTIDE SEQUENCE</scope>
    <source>
        <strain evidence="1">JCM 4434</strain>
    </source>
</reference>
<dbReference type="RefSeq" id="WP_030550113.1">
    <property type="nucleotide sequence ID" value="NZ_BMUB01000011.1"/>
</dbReference>
<proteinExistence type="predicted"/>
<dbReference type="EMBL" id="JPRF03000001">
    <property type="protein sequence ID" value="OEV39189.1"/>
    <property type="molecule type" value="Genomic_DNA"/>
</dbReference>
<gene>
    <name evidence="1" type="ORF">GCM10010502_47290</name>
    <name evidence="2" type="ORF">HS99_0000190</name>
</gene>
<reference evidence="2 3" key="2">
    <citation type="submission" date="2014-07" db="EMBL/GenBank/DDBJ databases">
        <authorList>
            <person name="Zhang J.E."/>
            <person name="Yang H."/>
            <person name="Guo J."/>
            <person name="Deng Z."/>
            <person name="Luo H."/>
            <person name="Luo M."/>
            <person name="Zhao B."/>
        </authorList>
    </citation>
    <scope>NUCLEOTIDE SEQUENCE [LARGE SCALE GENOMIC DNA]</scope>
    <source>
        <strain evidence="2">ATCC 10762</strain>
        <strain evidence="3">ATCC 10762 / DSM 40127 / CCM 3239 / JCM 4008 / LMG 5968 / NBRC 12843 / NCIMB 8234 / A-377</strain>
    </source>
</reference>
<comment type="caution">
    <text evidence="2">The sequence shown here is derived from an EMBL/GenBank/DDBJ whole genome shotgun (WGS) entry which is preliminary data.</text>
</comment>
<evidence type="ECO:0000313" key="2">
    <source>
        <dbReference type="EMBL" id="OEV39189.1"/>
    </source>
</evidence>
<protein>
    <submittedName>
        <fullName evidence="2">Uncharacterized protein</fullName>
    </submittedName>
</protein>
<dbReference type="Proteomes" id="UP000037395">
    <property type="component" value="Unassembled WGS sequence"/>
</dbReference>
<dbReference type="GeneID" id="97487735"/>
<accession>A0A1E7NER4</accession>
<reference evidence="1" key="1">
    <citation type="journal article" date="2014" name="Int. J. Syst. Evol. Microbiol.">
        <title>Complete genome sequence of Corynebacterium casei LMG S-19264T (=DSM 44701T), isolated from a smear-ripened cheese.</title>
        <authorList>
            <consortium name="US DOE Joint Genome Institute (JGI-PGF)"/>
            <person name="Walter F."/>
            <person name="Albersmeier A."/>
            <person name="Kalinowski J."/>
            <person name="Ruckert C."/>
        </authorList>
    </citation>
    <scope>NUCLEOTIDE SEQUENCE</scope>
    <source>
        <strain evidence="1">JCM 4434</strain>
    </source>
</reference>
<dbReference type="Proteomes" id="UP000610124">
    <property type="component" value="Unassembled WGS sequence"/>
</dbReference>
<dbReference type="EMBL" id="BMUB01000011">
    <property type="protein sequence ID" value="GGU88880.1"/>
    <property type="molecule type" value="Genomic_DNA"/>
</dbReference>
<reference evidence="2" key="4">
    <citation type="submission" date="2016-08" db="EMBL/GenBank/DDBJ databases">
        <title>Sequencing, Assembly and Comparative Genomics of S. aureofaciens ATCC 10762.</title>
        <authorList>
            <person name="Gradnigo J.S."/>
            <person name="Johnson N."/>
            <person name="Somerville G.A."/>
        </authorList>
    </citation>
    <scope>NUCLEOTIDE SEQUENCE [LARGE SCALE GENOMIC DNA]</scope>
    <source>
        <strain evidence="2">ATCC 10762</strain>
    </source>
</reference>
<dbReference type="AlphaFoldDB" id="A0A1E7NER4"/>
<organism evidence="2 3">
    <name type="scientific">Kitasatospora aureofaciens</name>
    <name type="common">Streptomyces aureofaciens</name>
    <dbReference type="NCBI Taxonomy" id="1894"/>
    <lineage>
        <taxon>Bacteria</taxon>
        <taxon>Bacillati</taxon>
        <taxon>Actinomycetota</taxon>
        <taxon>Actinomycetes</taxon>
        <taxon>Kitasatosporales</taxon>
        <taxon>Streptomycetaceae</taxon>
        <taxon>Kitasatospora</taxon>
    </lineage>
</organism>
<name>A0A1E7NER4_KITAU</name>
<evidence type="ECO:0000313" key="3">
    <source>
        <dbReference type="Proteomes" id="UP000037395"/>
    </source>
</evidence>
<dbReference type="OrthoDB" id="513827at2"/>